<evidence type="ECO:0000313" key="3">
    <source>
        <dbReference type="Proteomes" id="UP000006591"/>
    </source>
</evidence>
<protein>
    <submittedName>
        <fullName evidence="2">Uncharacterized protein</fullName>
    </submittedName>
</protein>
<evidence type="ECO:0000313" key="2">
    <source>
        <dbReference type="EnsemblPlants" id="ONIVA01G12660.2"/>
    </source>
</evidence>
<feature type="region of interest" description="Disordered" evidence="1">
    <location>
        <begin position="43"/>
        <end position="63"/>
    </location>
</feature>
<dbReference type="AlphaFoldDB" id="A0A0E0FJP3"/>
<dbReference type="HOGENOM" id="CLU_2889655_0_0_1"/>
<dbReference type="Proteomes" id="UP000006591">
    <property type="component" value="Chromosome 1"/>
</dbReference>
<organism evidence="2">
    <name type="scientific">Oryza nivara</name>
    <name type="common">Indian wild rice</name>
    <name type="synonym">Oryza sativa f. spontanea</name>
    <dbReference type="NCBI Taxonomy" id="4536"/>
    <lineage>
        <taxon>Eukaryota</taxon>
        <taxon>Viridiplantae</taxon>
        <taxon>Streptophyta</taxon>
        <taxon>Embryophyta</taxon>
        <taxon>Tracheophyta</taxon>
        <taxon>Spermatophyta</taxon>
        <taxon>Magnoliopsida</taxon>
        <taxon>Liliopsida</taxon>
        <taxon>Poales</taxon>
        <taxon>Poaceae</taxon>
        <taxon>BOP clade</taxon>
        <taxon>Oryzoideae</taxon>
        <taxon>Oryzeae</taxon>
        <taxon>Oryzinae</taxon>
        <taxon>Oryza</taxon>
    </lineage>
</organism>
<dbReference type="EnsemblPlants" id="ONIVA01G12660.2">
    <property type="protein sequence ID" value="ONIVA01G12660.2"/>
    <property type="gene ID" value="ONIVA01G12660"/>
</dbReference>
<name>A0A0E0FJP3_ORYNI</name>
<dbReference type="Gramene" id="ONIVA01G12660.2">
    <property type="protein sequence ID" value="ONIVA01G12660.2"/>
    <property type="gene ID" value="ONIVA01G12660"/>
</dbReference>
<proteinExistence type="predicted"/>
<sequence>MASPVARARFGRRGFDGGSSSTVPARKAASVKLGLQGECCARAPDGSWKNRTPPASAPLPLLF</sequence>
<reference evidence="2" key="2">
    <citation type="submission" date="2018-04" db="EMBL/GenBank/DDBJ databases">
        <title>OnivRS2 (Oryza nivara Reference Sequence Version 2).</title>
        <authorList>
            <person name="Zhang J."/>
            <person name="Kudrna D."/>
            <person name="Lee S."/>
            <person name="Talag J."/>
            <person name="Rajasekar S."/>
            <person name="Welchert J."/>
            <person name="Hsing Y.-I."/>
            <person name="Wing R.A."/>
        </authorList>
    </citation>
    <scope>NUCLEOTIDE SEQUENCE [LARGE SCALE GENOMIC DNA]</scope>
</reference>
<reference evidence="2" key="1">
    <citation type="submission" date="2015-04" db="UniProtKB">
        <authorList>
            <consortium name="EnsemblPlants"/>
        </authorList>
    </citation>
    <scope>IDENTIFICATION</scope>
    <source>
        <strain evidence="2">SL10</strain>
    </source>
</reference>
<feature type="region of interest" description="Disordered" evidence="1">
    <location>
        <begin position="1"/>
        <end position="23"/>
    </location>
</feature>
<accession>A0A0E0FJP3</accession>
<evidence type="ECO:0000256" key="1">
    <source>
        <dbReference type="SAM" id="MobiDB-lite"/>
    </source>
</evidence>
<keyword evidence="3" id="KW-1185">Reference proteome</keyword>